<evidence type="ECO:0000256" key="2">
    <source>
        <dbReference type="ARBA" id="ARBA00022679"/>
    </source>
</evidence>
<evidence type="ECO:0000313" key="6">
    <source>
        <dbReference type="Proteomes" id="UP000094336"/>
    </source>
</evidence>
<dbReference type="InterPro" id="IPR032098">
    <property type="entry name" value="Acyltransf_C"/>
</dbReference>
<comment type="similarity">
    <text evidence="1">Belongs to the 1-acyl-sn-glycerol-3-phosphate acyltransferase family.</text>
</comment>
<dbReference type="Pfam" id="PF16076">
    <property type="entry name" value="Acyltransf_C"/>
    <property type="match status" value="1"/>
</dbReference>
<accession>A0A1E3QUC3</accession>
<dbReference type="GO" id="GO:0016746">
    <property type="term" value="F:acyltransferase activity"/>
    <property type="evidence" value="ECO:0007669"/>
    <property type="project" value="UniProtKB-KW"/>
</dbReference>
<dbReference type="AlphaFoldDB" id="A0A1E3QUC3"/>
<evidence type="ECO:0000256" key="3">
    <source>
        <dbReference type="ARBA" id="ARBA00023315"/>
    </source>
</evidence>
<evidence type="ECO:0000256" key="1">
    <source>
        <dbReference type="ARBA" id="ARBA00008655"/>
    </source>
</evidence>
<name>A0A1E3QUC3_9ASCO</name>
<gene>
    <name evidence="5" type="ORF">BABINDRAFT_160646</name>
</gene>
<keyword evidence="3" id="KW-0012">Acyltransferase</keyword>
<keyword evidence="6" id="KW-1185">Reference proteome</keyword>
<reference evidence="6" key="1">
    <citation type="submission" date="2016-05" db="EMBL/GenBank/DDBJ databases">
        <title>Comparative genomics of biotechnologically important yeasts.</title>
        <authorList>
            <consortium name="DOE Joint Genome Institute"/>
            <person name="Riley R."/>
            <person name="Haridas S."/>
            <person name="Wolfe K.H."/>
            <person name="Lopes M.R."/>
            <person name="Hittinger C.T."/>
            <person name="Goker M."/>
            <person name="Salamov A."/>
            <person name="Wisecaver J."/>
            <person name="Long T.M."/>
            <person name="Aerts A.L."/>
            <person name="Barry K."/>
            <person name="Choi C."/>
            <person name="Clum A."/>
            <person name="Coughlan A.Y."/>
            <person name="Deshpande S."/>
            <person name="Douglass A.P."/>
            <person name="Hanson S.J."/>
            <person name="Klenk H.-P."/>
            <person name="Labutti K."/>
            <person name="Lapidus A."/>
            <person name="Lindquist E."/>
            <person name="Lipzen A."/>
            <person name="Meier-Kolthoff J.P."/>
            <person name="Ohm R.A."/>
            <person name="Otillar R.P."/>
            <person name="Pangilinan J."/>
            <person name="Peng Y."/>
            <person name="Rokas A."/>
            <person name="Rosa C.A."/>
            <person name="Scheuner C."/>
            <person name="Sibirny A.A."/>
            <person name="Slot J.C."/>
            <person name="Stielow J.B."/>
            <person name="Sun H."/>
            <person name="Kurtzman C.P."/>
            <person name="Blackwell M."/>
            <person name="Grigoriev I.V."/>
            <person name="Jeffries T.W."/>
        </authorList>
    </citation>
    <scope>NUCLEOTIDE SEQUENCE [LARGE SCALE GENOMIC DNA]</scope>
    <source>
        <strain evidence="6">NRRL Y-12698</strain>
    </source>
</reference>
<evidence type="ECO:0000313" key="5">
    <source>
        <dbReference type="EMBL" id="ODQ81276.1"/>
    </source>
</evidence>
<proteinExistence type="inferred from homology"/>
<keyword evidence="2" id="KW-0808">Transferase</keyword>
<dbReference type="STRING" id="984486.A0A1E3QUC3"/>
<dbReference type="EMBL" id="KV454428">
    <property type="protein sequence ID" value="ODQ81276.1"/>
    <property type="molecule type" value="Genomic_DNA"/>
</dbReference>
<dbReference type="GeneID" id="30146211"/>
<dbReference type="GO" id="GO:0005783">
    <property type="term" value="C:endoplasmic reticulum"/>
    <property type="evidence" value="ECO:0007669"/>
    <property type="project" value="TreeGrafter"/>
</dbReference>
<dbReference type="Proteomes" id="UP000094336">
    <property type="component" value="Unassembled WGS sequence"/>
</dbReference>
<evidence type="ECO:0000259" key="4">
    <source>
        <dbReference type="Pfam" id="PF16076"/>
    </source>
</evidence>
<dbReference type="GO" id="GO:0036149">
    <property type="term" value="P:phosphatidylinositol acyl-chain remodeling"/>
    <property type="evidence" value="ECO:0007669"/>
    <property type="project" value="TreeGrafter"/>
</dbReference>
<dbReference type="OrthoDB" id="189226at2759"/>
<dbReference type="RefSeq" id="XP_018986604.1">
    <property type="nucleotide sequence ID" value="XM_019128358.1"/>
</dbReference>
<dbReference type="PANTHER" id="PTHR10983:SF70">
    <property type="entry name" value="PROTEIN MUM3"/>
    <property type="match status" value="1"/>
</dbReference>
<sequence length="298" mass="33924">MRNEVKIVVTGDEMEIDLALIVCNHASLADHLVMAHVARVTAQKGYDNKQGSIKSLILPRINFFTWFSLWQIPSVRVFGKMLKSDENWELDDTLSNQLFSKVSTNAHPEWVILFPEVNIWTKEDAYLQQRQSEMYFTPVFQNLLYPRFSALANALSALKMNNSLFSKYYDVTIVYYRPRILHAASDAQSPSFLTGALSSFPVTSTLLGASAQASGTVKTEAPGGSFEIINEESFDPPSLLEIFSKKPSNLLVRVHVKSRLLSRVPTKRKKLEKWLENSWKEKDKLIDEMKETTRVVSE</sequence>
<organism evidence="5 6">
    <name type="scientific">Babjeviella inositovora NRRL Y-12698</name>
    <dbReference type="NCBI Taxonomy" id="984486"/>
    <lineage>
        <taxon>Eukaryota</taxon>
        <taxon>Fungi</taxon>
        <taxon>Dikarya</taxon>
        <taxon>Ascomycota</taxon>
        <taxon>Saccharomycotina</taxon>
        <taxon>Pichiomycetes</taxon>
        <taxon>Serinales incertae sedis</taxon>
        <taxon>Babjeviella</taxon>
    </lineage>
</organism>
<dbReference type="PANTHER" id="PTHR10983">
    <property type="entry name" value="1-ACYLGLYCEROL-3-PHOSPHATE ACYLTRANSFERASE-RELATED"/>
    <property type="match status" value="1"/>
</dbReference>
<feature type="domain" description="Acyltransferase C-terminal" evidence="4">
    <location>
        <begin position="243"/>
        <end position="292"/>
    </location>
</feature>
<protein>
    <recommendedName>
        <fullName evidence="4">Acyltransferase C-terminal domain-containing protein</fullName>
    </recommendedName>
</protein>